<comment type="caution">
    <text evidence="2">The sequence shown here is derived from an EMBL/GenBank/DDBJ whole genome shotgun (WGS) entry which is preliminary data.</text>
</comment>
<dbReference type="AlphaFoldDB" id="A0A2U3B4Q5"/>
<organism evidence="2 3">
    <name type="scientific">Vibrio albus</name>
    <dbReference type="NCBI Taxonomy" id="2200953"/>
    <lineage>
        <taxon>Bacteria</taxon>
        <taxon>Pseudomonadati</taxon>
        <taxon>Pseudomonadota</taxon>
        <taxon>Gammaproteobacteria</taxon>
        <taxon>Vibrionales</taxon>
        <taxon>Vibrionaceae</taxon>
        <taxon>Vibrio</taxon>
    </lineage>
</organism>
<dbReference type="RefSeq" id="WP_109321293.1">
    <property type="nucleotide sequence ID" value="NZ_QFWT01000016.1"/>
</dbReference>
<evidence type="ECO:0000256" key="1">
    <source>
        <dbReference type="SAM" id="SignalP"/>
    </source>
</evidence>
<feature type="chain" id="PRO_5015458664" description="DUF2282 domain-containing protein" evidence="1">
    <location>
        <begin position="31"/>
        <end position="88"/>
    </location>
</feature>
<dbReference type="OrthoDB" id="1551288at2"/>
<name>A0A2U3B4Q5_9VIBR</name>
<evidence type="ECO:0000313" key="3">
    <source>
        <dbReference type="Proteomes" id="UP000245362"/>
    </source>
</evidence>
<proteinExistence type="predicted"/>
<protein>
    <recommendedName>
        <fullName evidence="4">DUF2282 domain-containing protein</fullName>
    </recommendedName>
</protein>
<keyword evidence="3" id="KW-1185">Reference proteome</keyword>
<keyword evidence="1" id="KW-0732">Signal</keyword>
<dbReference type="Proteomes" id="UP000245362">
    <property type="component" value="Unassembled WGS sequence"/>
</dbReference>
<evidence type="ECO:0000313" key="2">
    <source>
        <dbReference type="EMBL" id="PWI31757.1"/>
    </source>
</evidence>
<evidence type="ECO:0008006" key="4">
    <source>
        <dbReference type="Google" id="ProtNLM"/>
    </source>
</evidence>
<gene>
    <name evidence="2" type="ORF">DI392_19115</name>
</gene>
<reference evidence="2 3" key="1">
    <citation type="submission" date="2018-05" db="EMBL/GenBank/DDBJ databases">
        <title>Vibrio limimaris sp. nov., isolated from marine sediment.</title>
        <authorList>
            <person name="Li C.-M."/>
        </authorList>
    </citation>
    <scope>NUCLEOTIDE SEQUENCE [LARGE SCALE GENOMIC DNA]</scope>
    <source>
        <strain evidence="2 3">E4404</strain>
    </source>
</reference>
<dbReference type="EMBL" id="QFWT01000016">
    <property type="protein sequence ID" value="PWI31757.1"/>
    <property type="molecule type" value="Genomic_DNA"/>
</dbReference>
<feature type="signal peptide" evidence="1">
    <location>
        <begin position="1"/>
        <end position="30"/>
    </location>
</feature>
<dbReference type="Pfam" id="PF10048">
    <property type="entry name" value="DUF2282"/>
    <property type="match status" value="1"/>
</dbReference>
<dbReference type="InterPro" id="IPR018740">
    <property type="entry name" value="DUF2282_membr"/>
</dbReference>
<sequence>MQKSNLAVTAAITGLMALGASALTATPAAAAETEMEKCYGVVKAGQNDCATKANSCAGTVKEDAKKDAFIVVPKGLCDRLAGGSKTSS</sequence>
<accession>A0A2U3B4Q5</accession>